<evidence type="ECO:0000313" key="2">
    <source>
        <dbReference type="EMBL" id="CAG9480917.1"/>
    </source>
</evidence>
<dbReference type="InterPro" id="IPR008780">
    <property type="entry name" value="Plasmodium_Vir"/>
</dbReference>
<feature type="coiled-coil region" evidence="1">
    <location>
        <begin position="224"/>
        <end position="295"/>
    </location>
</feature>
<dbReference type="Pfam" id="PF05795">
    <property type="entry name" value="Plasmodium_Vir"/>
    <property type="match status" value="1"/>
</dbReference>
<accession>A0A8S4HKW4</accession>
<reference evidence="2" key="1">
    <citation type="submission" date="2021-09" db="EMBL/GenBank/DDBJ databases">
        <authorList>
            <consortium name="Pathogen Informatics"/>
        </authorList>
    </citation>
    <scope>NUCLEOTIDE SEQUENCE</scope>
    <source>
        <strain evidence="2">PvW1</strain>
    </source>
</reference>
<keyword evidence="1" id="KW-0175">Coiled coil</keyword>
<dbReference type="AlphaFoldDB" id="A0A8S4HKW4"/>
<comment type="caution">
    <text evidence="2">The sequence shown here is derived from an EMBL/GenBank/DDBJ whole genome shotgun (WGS) entry which is preliminary data.</text>
</comment>
<proteinExistence type="predicted"/>
<gene>
    <name evidence="2" type="ORF">PVW1_070045600</name>
</gene>
<evidence type="ECO:0000313" key="3">
    <source>
        <dbReference type="Proteomes" id="UP000779233"/>
    </source>
</evidence>
<dbReference type="VEuPathDB" id="PlasmoDB:PVPAM_060037700"/>
<protein>
    <submittedName>
        <fullName evidence="2">(malaria parasite P. vivax) hypothetical protein</fullName>
    </submittedName>
</protein>
<sequence>MSQCQSGSDTYLNYYCYELLKPKFDNINLGLYGPGYLAKAREQITKKYQQNNLERFEKFFEIITSCLQHDGVFTDADPRIPCSYINYILNKKLREKDMDSLNTNYEILKDFVMEYHKSRGSGRYAHKCTSEIKSLEYEEYHKMTFLYQLYNDYITIVKNNKPNDDNKCNILSTIILNYNNAIDSYQKTDDKLINKLIDLKQLIARKILPNNQGCQKKITYFNLSKKEIEEQQRLAEKQKQIEQEKRLAEEARLEKEKLLAEEARLEKEKLLAEQLEREKRLAEQLEREKRLAEAVPLDSEGQQRHLQTRPVRLESNVQGQRYQVQYVQPPSLLHIQEGGIEESYKSSQSFGESEHSEIKMEQSQDQGVLGQMQNAFSSIVQNVDPAPVLGVSGGMGVLFILFKVFKVLKL</sequence>
<evidence type="ECO:0000256" key="1">
    <source>
        <dbReference type="SAM" id="Coils"/>
    </source>
</evidence>
<organism evidence="2 3">
    <name type="scientific">Plasmodium vivax</name>
    <name type="common">malaria parasite P. vivax</name>
    <dbReference type="NCBI Taxonomy" id="5855"/>
    <lineage>
        <taxon>Eukaryota</taxon>
        <taxon>Sar</taxon>
        <taxon>Alveolata</taxon>
        <taxon>Apicomplexa</taxon>
        <taxon>Aconoidasida</taxon>
        <taxon>Haemosporida</taxon>
        <taxon>Plasmodiidae</taxon>
        <taxon>Plasmodium</taxon>
        <taxon>Plasmodium (Plasmodium)</taxon>
    </lineage>
</organism>
<dbReference type="EMBL" id="CAJZCX010000011">
    <property type="protein sequence ID" value="CAG9480917.1"/>
    <property type="molecule type" value="Genomic_DNA"/>
</dbReference>
<name>A0A8S4HKW4_PLAVI</name>
<dbReference type="Proteomes" id="UP000779233">
    <property type="component" value="Unassembled WGS sequence"/>
</dbReference>